<dbReference type="EMBL" id="JBBKTW010000012">
    <property type="protein sequence ID" value="MEN2991603.1"/>
    <property type="molecule type" value="Genomic_DNA"/>
</dbReference>
<evidence type="ECO:0000313" key="2">
    <source>
        <dbReference type="Proteomes" id="UP001413721"/>
    </source>
</evidence>
<name>A0ABU9YS11_9PROT</name>
<keyword evidence="2" id="KW-1185">Reference proteome</keyword>
<proteinExistence type="predicted"/>
<accession>A0ABU9YS11</accession>
<protein>
    <submittedName>
        <fullName evidence="1">Uncharacterized protein</fullName>
    </submittedName>
</protein>
<comment type="caution">
    <text evidence="1">The sequence shown here is derived from an EMBL/GenBank/DDBJ whole genome shotgun (WGS) entry which is preliminary data.</text>
</comment>
<dbReference type="RefSeq" id="WP_345935699.1">
    <property type="nucleotide sequence ID" value="NZ_JBBKTV010000014.1"/>
</dbReference>
<organism evidence="1 2">
    <name type="scientific">Tistrella arctica</name>
    <dbReference type="NCBI Taxonomy" id="3133430"/>
    <lineage>
        <taxon>Bacteria</taxon>
        <taxon>Pseudomonadati</taxon>
        <taxon>Pseudomonadota</taxon>
        <taxon>Alphaproteobacteria</taxon>
        <taxon>Geminicoccales</taxon>
        <taxon>Geminicoccaceae</taxon>
        <taxon>Tistrella</taxon>
    </lineage>
</organism>
<sequence>MIGDHGAMPVPILPDDVSAHVFICTGFETLRAAIILIEKLDKAVPVFLLWFGGSDCPYPPQHGNVHVEEFPTSYRASLRVFHDVLDRYPPLRSGACAVYIPHIIHFAANFFARPGRYRRLALLPDGMINYADRRPSPSERVKSWAKAGLGLMQGVPYRPIWGLGHITGYDRLPYDLTYTFDEKGLISRCGQLIVLPRSASGAIAAADPRVAVVLDQEISELLDTAADASLRRGLIGYLTSRDFATVYYKAHPKGVSRHEELVGALTTQVVELPGAMPVEDVVTELGAGEFVSFYSTGLVSLRQMTNARVTAVLPSNPPSKCAAFFRDVEGVFRERDISIHKVVMK</sequence>
<dbReference type="Proteomes" id="UP001413721">
    <property type="component" value="Unassembled WGS sequence"/>
</dbReference>
<reference evidence="1 2" key="1">
    <citation type="submission" date="2024-03" db="EMBL/GenBank/DDBJ databases">
        <title>High-quality draft genome sequencing of Tistrella sp. BH-R2-4.</title>
        <authorList>
            <person name="Dong C."/>
        </authorList>
    </citation>
    <scope>NUCLEOTIDE SEQUENCE [LARGE SCALE GENOMIC DNA]</scope>
    <source>
        <strain evidence="1 2">BH-R2-4</strain>
    </source>
</reference>
<evidence type="ECO:0000313" key="1">
    <source>
        <dbReference type="EMBL" id="MEN2991603.1"/>
    </source>
</evidence>
<gene>
    <name evidence="1" type="ORF">WG926_25045</name>
</gene>